<gene>
    <name evidence="3" type="primary">LOC106805233</name>
</gene>
<evidence type="ECO:0000313" key="3">
    <source>
        <dbReference type="RefSeq" id="XP_014662237.1"/>
    </source>
</evidence>
<dbReference type="Proteomes" id="UP000695022">
    <property type="component" value="Unplaced"/>
</dbReference>
<feature type="region of interest" description="Disordered" evidence="1">
    <location>
        <begin position="106"/>
        <end position="131"/>
    </location>
</feature>
<accession>A0ABM1DQL6</accession>
<reference evidence="3" key="1">
    <citation type="submission" date="2025-08" db="UniProtKB">
        <authorList>
            <consortium name="RefSeq"/>
        </authorList>
    </citation>
    <scope>IDENTIFICATION</scope>
</reference>
<dbReference type="RefSeq" id="XP_014662237.1">
    <property type="nucleotide sequence ID" value="XM_014806751.1"/>
</dbReference>
<dbReference type="GeneID" id="106805233"/>
<protein>
    <submittedName>
        <fullName evidence="3">Uncharacterized protein LOC106805233</fullName>
    </submittedName>
</protein>
<name>A0ABM1DQL6_PRICU</name>
<evidence type="ECO:0000313" key="2">
    <source>
        <dbReference type="Proteomes" id="UP000695022"/>
    </source>
</evidence>
<organism evidence="2 3">
    <name type="scientific">Priapulus caudatus</name>
    <name type="common">Priapulid worm</name>
    <dbReference type="NCBI Taxonomy" id="37621"/>
    <lineage>
        <taxon>Eukaryota</taxon>
        <taxon>Metazoa</taxon>
        <taxon>Ecdysozoa</taxon>
        <taxon>Scalidophora</taxon>
        <taxon>Priapulida</taxon>
        <taxon>Priapulimorpha</taxon>
        <taxon>Priapulimorphida</taxon>
        <taxon>Priapulidae</taxon>
        <taxon>Priapulus</taxon>
    </lineage>
</organism>
<keyword evidence="2" id="KW-1185">Reference proteome</keyword>
<feature type="compositionally biased region" description="Acidic residues" evidence="1">
    <location>
        <begin position="106"/>
        <end position="117"/>
    </location>
</feature>
<proteinExistence type="predicted"/>
<evidence type="ECO:0000256" key="1">
    <source>
        <dbReference type="SAM" id="MobiDB-lite"/>
    </source>
</evidence>
<sequence>MEPMGKDCTHRQVEGWLKLADAPGCTKHLGYRSIIDHRQAPPQWRRCFCILFVEERVFAGFNCELASRLESSSTLRVDGGQSEFNRRWGFTSINCDVPAPVIEEETERAGDGEEGEEDSHMNEAEQNAGKALRRQHALSMFDFRAQQHSPHESPANGHENGNLSAKINTTYGVLRARMCSRRSSPLSSCV</sequence>